<feature type="transmembrane region" description="Helical" evidence="1">
    <location>
        <begin position="12"/>
        <end position="33"/>
    </location>
</feature>
<sequence>MLERQKHSKRGFGLFRTTHLVITLTAMVAFLAACGNSDGGAKTAGASAAATSGGAAKVQPPAVINYGYIGTNKLNFPGGAEGWGLYKGIIQEELKKYGITEIKPVAFPNGPDQSESLISGRLDFGSLGDTPAMLARSTGAKTRAITQNTTDNIGYLIGKKGGPTTLADLKGKTIAIQKGSFMHRYIAGLVKEQNIPDVKFIHMLRPDGEAALSRGEVDAMTNSAIFALKQIENGFPLIDDATKHPNLIGGSVTVVSEEYLKKFPDFPKVWNEARQKALKDLQSKPDEYYQFLSQLNGFTPELNKKVTPIETIKDVNFKDDGVKLLDGTKKFLVEEKLAEKDFDLNQWIIK</sequence>
<organism evidence="3 4">
    <name type="scientific">Paenibacillus oryzisoli</name>
    <dbReference type="NCBI Taxonomy" id="1850517"/>
    <lineage>
        <taxon>Bacteria</taxon>
        <taxon>Bacillati</taxon>
        <taxon>Bacillota</taxon>
        <taxon>Bacilli</taxon>
        <taxon>Bacillales</taxon>
        <taxon>Paenibacillaceae</taxon>
        <taxon>Paenibacillus</taxon>
    </lineage>
</organism>
<reference evidence="3 4" key="1">
    <citation type="submission" date="2016-05" db="EMBL/GenBank/DDBJ databases">
        <title>Paenibacillus sp. 1ZS3-15 nov., isolated from the rhizosphere soil.</title>
        <authorList>
            <person name="Zhang X.X."/>
            <person name="Zhang J."/>
        </authorList>
    </citation>
    <scope>NUCLEOTIDE SEQUENCE [LARGE SCALE GENOMIC DNA]</scope>
    <source>
        <strain evidence="3 4">1ZS3-15</strain>
    </source>
</reference>
<dbReference type="InterPro" id="IPR015168">
    <property type="entry name" value="SsuA/THI5"/>
</dbReference>
<dbReference type="RefSeq" id="WP_068667979.1">
    <property type="nucleotide sequence ID" value="NZ_LYPB01000081.1"/>
</dbReference>
<proteinExistence type="predicted"/>
<feature type="domain" description="SsuA/THI5-like" evidence="2">
    <location>
        <begin position="109"/>
        <end position="287"/>
    </location>
</feature>
<name>A0A198A403_9BACL</name>
<dbReference type="SUPFAM" id="SSF53850">
    <property type="entry name" value="Periplasmic binding protein-like II"/>
    <property type="match status" value="1"/>
</dbReference>
<evidence type="ECO:0000313" key="3">
    <source>
        <dbReference type="EMBL" id="OAS15703.1"/>
    </source>
</evidence>
<evidence type="ECO:0000256" key="1">
    <source>
        <dbReference type="SAM" id="Phobius"/>
    </source>
</evidence>
<keyword evidence="1" id="KW-1133">Transmembrane helix</keyword>
<keyword evidence="1" id="KW-0472">Membrane</keyword>
<dbReference type="Proteomes" id="UP000078454">
    <property type="component" value="Unassembled WGS sequence"/>
</dbReference>
<protein>
    <submittedName>
        <fullName evidence="3">Nitrate ABC transporter substrate-binding protein</fullName>
    </submittedName>
</protein>
<dbReference type="Gene3D" id="3.40.190.10">
    <property type="entry name" value="Periplasmic binding protein-like II"/>
    <property type="match status" value="2"/>
</dbReference>
<keyword evidence="1" id="KW-0812">Transmembrane</keyword>
<keyword evidence="4" id="KW-1185">Reference proteome</keyword>
<evidence type="ECO:0000259" key="2">
    <source>
        <dbReference type="Pfam" id="PF09084"/>
    </source>
</evidence>
<gene>
    <name evidence="3" type="ORF">A8708_03735</name>
</gene>
<comment type="caution">
    <text evidence="3">The sequence shown here is derived from an EMBL/GenBank/DDBJ whole genome shotgun (WGS) entry which is preliminary data.</text>
</comment>
<dbReference type="AlphaFoldDB" id="A0A198A403"/>
<accession>A0A198A403</accession>
<dbReference type="PANTHER" id="PTHR30024:SF42">
    <property type="entry name" value="ALIPHATIC SULFONATES-BINDING PROTEIN-RELATED"/>
    <property type="match status" value="1"/>
</dbReference>
<dbReference type="PROSITE" id="PS51257">
    <property type="entry name" value="PROKAR_LIPOPROTEIN"/>
    <property type="match status" value="1"/>
</dbReference>
<dbReference type="Pfam" id="PF09084">
    <property type="entry name" value="NMT1"/>
    <property type="match status" value="1"/>
</dbReference>
<evidence type="ECO:0000313" key="4">
    <source>
        <dbReference type="Proteomes" id="UP000078454"/>
    </source>
</evidence>
<dbReference type="PANTHER" id="PTHR30024">
    <property type="entry name" value="ALIPHATIC SULFONATES-BINDING PROTEIN-RELATED"/>
    <property type="match status" value="1"/>
</dbReference>
<dbReference type="EMBL" id="LYPB01000081">
    <property type="protein sequence ID" value="OAS15703.1"/>
    <property type="molecule type" value="Genomic_DNA"/>
</dbReference>
<dbReference type="STRING" id="1850517.A8708_03735"/>